<gene>
    <name evidence="2" type="ORF">GCM10022289_13160</name>
</gene>
<sequence>MLIRASVAYFKKHNNYVSDRNIRHHADILPLPNKTLLLTMQKLIIPVLFFLSTLAFAQNDQKFTSENKIYLPNIKTVLCYNSNKEQSIPVIMLNSSETITFSFDDLLAGTQNYWYTIEHCSAEWQPSQISSIDYLGSFNDDRIINYRYSSNTTRKYTHYEISLPNTQIQPKIGGNYVLKVYLDGDKNKPVISQRFYVLDSQVAVAAEVTNSLQVENRNYKQKINFTINHTFPIQNPYQDLKAVVMQNFNPNTSQLNTKPSFVRPNQLVYNDLNTNDFWGDNEFRKFDTRSLRYKADNVKDIYRDNESVNVMLFQDAPRTAGAFANQYDENGNFFIRNTDGRDDKTESEYMGVLFTLNTPAPSANGDAYVVGRFNNYTMSSENKLLYDANRKQFYGNILLKQGLYDYEYAWFNKDTKVMETRFFEGAFFQTENSYQIFVYYRRPGARWDTLIGFANLSNKVTDRR</sequence>
<dbReference type="Proteomes" id="UP001501772">
    <property type="component" value="Unassembled WGS sequence"/>
</dbReference>
<name>A0ABP8B9C4_9SPHI</name>
<keyword evidence="3" id="KW-1185">Reference proteome</keyword>
<protein>
    <submittedName>
        <fullName evidence="2">DUF5103 domain-containing protein</fullName>
    </submittedName>
</protein>
<accession>A0ABP8B9C4</accession>
<feature type="domain" description="Type 9 secretion system plug protein N-terminal" evidence="1">
    <location>
        <begin position="74"/>
        <end position="198"/>
    </location>
</feature>
<dbReference type="Pfam" id="PF17116">
    <property type="entry name" value="T9SS_plug_1st"/>
    <property type="match status" value="1"/>
</dbReference>
<proteinExistence type="predicted"/>
<evidence type="ECO:0000313" key="2">
    <source>
        <dbReference type="EMBL" id="GAA4200806.1"/>
    </source>
</evidence>
<evidence type="ECO:0000259" key="1">
    <source>
        <dbReference type="Pfam" id="PF17116"/>
    </source>
</evidence>
<evidence type="ECO:0000313" key="3">
    <source>
        <dbReference type="Proteomes" id="UP001501772"/>
    </source>
</evidence>
<organism evidence="2 3">
    <name type="scientific">Pedobacter jeongneungensis</name>
    <dbReference type="NCBI Taxonomy" id="947309"/>
    <lineage>
        <taxon>Bacteria</taxon>
        <taxon>Pseudomonadati</taxon>
        <taxon>Bacteroidota</taxon>
        <taxon>Sphingobacteriia</taxon>
        <taxon>Sphingobacteriales</taxon>
        <taxon>Sphingobacteriaceae</taxon>
        <taxon>Pedobacter</taxon>
    </lineage>
</organism>
<dbReference type="InterPro" id="IPR031345">
    <property type="entry name" value="T9SS_Plug_N"/>
</dbReference>
<dbReference type="EMBL" id="BAABBY010000003">
    <property type="protein sequence ID" value="GAA4200806.1"/>
    <property type="molecule type" value="Genomic_DNA"/>
</dbReference>
<reference evidence="3" key="1">
    <citation type="journal article" date="2019" name="Int. J. Syst. Evol. Microbiol.">
        <title>The Global Catalogue of Microorganisms (GCM) 10K type strain sequencing project: providing services to taxonomists for standard genome sequencing and annotation.</title>
        <authorList>
            <consortium name="The Broad Institute Genomics Platform"/>
            <consortium name="The Broad Institute Genome Sequencing Center for Infectious Disease"/>
            <person name="Wu L."/>
            <person name="Ma J."/>
        </authorList>
    </citation>
    <scope>NUCLEOTIDE SEQUENCE [LARGE SCALE GENOMIC DNA]</scope>
    <source>
        <strain evidence="3">JCM 17626</strain>
    </source>
</reference>
<comment type="caution">
    <text evidence="2">The sequence shown here is derived from an EMBL/GenBank/DDBJ whole genome shotgun (WGS) entry which is preliminary data.</text>
</comment>